<dbReference type="Pfam" id="PF02731">
    <property type="entry name" value="SKIP_SNW"/>
    <property type="match status" value="1"/>
</dbReference>
<feature type="domain" description="SKI-interacting protein SKIP SNW" evidence="6">
    <location>
        <begin position="111"/>
        <end position="265"/>
    </location>
</feature>
<feature type="compositionally biased region" description="Basic and acidic residues" evidence="5">
    <location>
        <begin position="393"/>
        <end position="409"/>
    </location>
</feature>
<feature type="region of interest" description="Disordered" evidence="5">
    <location>
        <begin position="261"/>
        <end position="286"/>
    </location>
</feature>
<dbReference type="InterPro" id="IPR004015">
    <property type="entry name" value="SKI-int_prot_SKIP_SNW-dom"/>
</dbReference>
<keyword evidence="3" id="KW-0539">Nucleus</keyword>
<accession>A0ABR4NM77</accession>
<dbReference type="EMBL" id="JBEVYD010000013">
    <property type="protein sequence ID" value="KAL3228612.1"/>
    <property type="molecule type" value="Genomic_DNA"/>
</dbReference>
<evidence type="ECO:0000313" key="7">
    <source>
        <dbReference type="EMBL" id="KAL3228612.1"/>
    </source>
</evidence>
<feature type="coiled-coil region" evidence="4">
    <location>
        <begin position="223"/>
        <end position="257"/>
    </location>
</feature>
<dbReference type="InterPro" id="IPR017862">
    <property type="entry name" value="SKI-int_prot_SKIP"/>
</dbReference>
<reference evidence="7 8" key="1">
    <citation type="submission" date="2024-05" db="EMBL/GenBank/DDBJ databases">
        <title>Long read based assembly of the Candida bracarensis genome reveals expanded adhesin content.</title>
        <authorList>
            <person name="Marcet-Houben M."/>
            <person name="Ksiezopolska E."/>
            <person name="Gabaldon T."/>
        </authorList>
    </citation>
    <scope>NUCLEOTIDE SEQUENCE [LARGE SCALE GENOMIC DNA]</scope>
    <source>
        <strain evidence="7 8">CBM6</strain>
    </source>
</reference>
<gene>
    <name evidence="7" type="ORF">RNJ44_02557</name>
</gene>
<evidence type="ECO:0000313" key="8">
    <source>
        <dbReference type="Proteomes" id="UP001623330"/>
    </source>
</evidence>
<feature type="compositionally biased region" description="Basic and acidic residues" evidence="5">
    <location>
        <begin position="261"/>
        <end position="278"/>
    </location>
</feature>
<keyword evidence="3" id="KW-0747">Spliceosome</keyword>
<keyword evidence="3" id="KW-0507">mRNA processing</keyword>
<dbReference type="PANTHER" id="PTHR12096">
    <property type="entry name" value="NUCLEAR PROTEIN SKIP-RELATED"/>
    <property type="match status" value="1"/>
</dbReference>
<sequence length="409" mass="46172">MNFSSLLPPPKNSNRTDSKELTILDREHDEIIQTLMKRKTAKDGDKTNITFIGTNVASFNELVPLRQSDFYGIDAPMPSKEEIRACHDRTKDTIDRLLHRITNKGTNKSENSMKKVTIGNRKVHIQGQNLDPLQPVRHKNISSKIIAPLVDEAPAPILYATDETKNKKPSKDEKAKWNIPAAISSWKNPLGYTVGLEHRAAHGKSTHPITIANTKVSDIVSALDQADNEARESIKQENELKRKQKLEEERIKEEKLKSIADRSRIRSKRQNETPRESRYGGTKKIKTDNRNKSTVERLKELAYAQGREVSEKVIVGAAKATAANNNSSVQYDSRFYSKGANATAKRNEEQIYDNPLFVQQDIDSIYRVNATEIDKANEITSKRGPIQFTKSHALGDKDKDKETDSESKS</sequence>
<evidence type="ECO:0000256" key="4">
    <source>
        <dbReference type="SAM" id="Coils"/>
    </source>
</evidence>
<evidence type="ECO:0000256" key="5">
    <source>
        <dbReference type="SAM" id="MobiDB-lite"/>
    </source>
</evidence>
<keyword evidence="4" id="KW-0175">Coiled coil</keyword>
<feature type="region of interest" description="Disordered" evidence="5">
    <location>
        <begin position="377"/>
        <end position="409"/>
    </location>
</feature>
<comment type="similarity">
    <text evidence="1 3">Belongs to the SNW family.</text>
</comment>
<comment type="caution">
    <text evidence="7">The sequence shown here is derived from an EMBL/GenBank/DDBJ whole genome shotgun (WGS) entry which is preliminary data.</text>
</comment>
<evidence type="ECO:0000256" key="3">
    <source>
        <dbReference type="RuleBase" id="RU367140"/>
    </source>
</evidence>
<keyword evidence="3" id="KW-0508">mRNA splicing</keyword>
<proteinExistence type="inferred from homology"/>
<name>A0ABR4NM77_9SACH</name>
<evidence type="ECO:0000256" key="2">
    <source>
        <dbReference type="ARBA" id="ARBA00022160"/>
    </source>
</evidence>
<comment type="subcellular location">
    <subcellularLocation>
        <location evidence="3">Nucleus</location>
    </subcellularLocation>
</comment>
<evidence type="ECO:0000259" key="6">
    <source>
        <dbReference type="Pfam" id="PF02731"/>
    </source>
</evidence>
<protein>
    <recommendedName>
        <fullName evidence="2 3">Pre-mRNA-processing protein 45</fullName>
    </recommendedName>
</protein>
<comment type="function">
    <text evidence="3">Involved in pre-mRNA splicing.</text>
</comment>
<evidence type="ECO:0000256" key="1">
    <source>
        <dbReference type="ARBA" id="ARBA00010197"/>
    </source>
</evidence>
<keyword evidence="8" id="KW-1185">Reference proteome</keyword>
<comment type="subunit">
    <text evidence="3">Associated with the spliceosome.</text>
</comment>
<organism evidence="7 8">
    <name type="scientific">Nakaseomyces bracarensis</name>
    <dbReference type="NCBI Taxonomy" id="273131"/>
    <lineage>
        <taxon>Eukaryota</taxon>
        <taxon>Fungi</taxon>
        <taxon>Dikarya</taxon>
        <taxon>Ascomycota</taxon>
        <taxon>Saccharomycotina</taxon>
        <taxon>Saccharomycetes</taxon>
        <taxon>Saccharomycetales</taxon>
        <taxon>Saccharomycetaceae</taxon>
        <taxon>Nakaseomyces</taxon>
    </lineage>
</organism>
<dbReference type="Proteomes" id="UP001623330">
    <property type="component" value="Unassembled WGS sequence"/>
</dbReference>